<evidence type="ECO:0000313" key="2">
    <source>
        <dbReference type="Proteomes" id="UP000467840"/>
    </source>
</evidence>
<comment type="caution">
    <text evidence="1">The sequence shown here is derived from an EMBL/GenBank/DDBJ whole genome shotgun (WGS) entry which is preliminary data.</text>
</comment>
<dbReference type="EMBL" id="JAAGAX010000005">
    <property type="protein sequence ID" value="KAF2313660.1"/>
    <property type="molecule type" value="Genomic_DNA"/>
</dbReference>
<name>A0A6A6MIU3_HEVBR</name>
<organism evidence="1 2">
    <name type="scientific">Hevea brasiliensis</name>
    <name type="common">Para rubber tree</name>
    <name type="synonym">Siphonia brasiliensis</name>
    <dbReference type="NCBI Taxonomy" id="3981"/>
    <lineage>
        <taxon>Eukaryota</taxon>
        <taxon>Viridiplantae</taxon>
        <taxon>Streptophyta</taxon>
        <taxon>Embryophyta</taxon>
        <taxon>Tracheophyta</taxon>
        <taxon>Spermatophyta</taxon>
        <taxon>Magnoliopsida</taxon>
        <taxon>eudicotyledons</taxon>
        <taxon>Gunneridae</taxon>
        <taxon>Pentapetalae</taxon>
        <taxon>rosids</taxon>
        <taxon>fabids</taxon>
        <taxon>Malpighiales</taxon>
        <taxon>Euphorbiaceae</taxon>
        <taxon>Crotonoideae</taxon>
        <taxon>Micrandreae</taxon>
        <taxon>Hevea</taxon>
    </lineage>
</organism>
<evidence type="ECO:0000313" key="1">
    <source>
        <dbReference type="EMBL" id="KAF2313660.1"/>
    </source>
</evidence>
<dbReference type="Proteomes" id="UP000467840">
    <property type="component" value="Chromosome 15"/>
</dbReference>
<gene>
    <name evidence="1" type="ORF">GH714_012629</name>
</gene>
<accession>A0A6A6MIU3</accession>
<proteinExistence type="predicted"/>
<protein>
    <submittedName>
        <fullName evidence="1">Uncharacterized protein</fullName>
    </submittedName>
</protein>
<dbReference type="AlphaFoldDB" id="A0A6A6MIU3"/>
<sequence length="138" mass="15563">MHNSLSYCKDCKRNTESYSRSLNRGLNLLPMWFENHKDRNRAGAAPDPLLTQGNLSVVVVVLILRRYVRKEISRAVEVIKKHVEVDTGTLHASELLRRFCSNLGMKNQAMKAVQQADENSEEIDIRGNPKSISAVIGT</sequence>
<reference evidence="1 2" key="1">
    <citation type="journal article" date="2020" name="Mol. Plant">
        <title>The Chromosome-Based Rubber Tree Genome Provides New Insights into Spurge Genome Evolution and Rubber Biosynthesis.</title>
        <authorList>
            <person name="Liu J."/>
            <person name="Shi C."/>
            <person name="Shi C.C."/>
            <person name="Li W."/>
            <person name="Zhang Q.J."/>
            <person name="Zhang Y."/>
            <person name="Li K."/>
            <person name="Lu H.F."/>
            <person name="Shi C."/>
            <person name="Zhu S.T."/>
            <person name="Xiao Z.Y."/>
            <person name="Nan H."/>
            <person name="Yue Y."/>
            <person name="Zhu X.G."/>
            <person name="Wu Y."/>
            <person name="Hong X.N."/>
            <person name="Fan G.Y."/>
            <person name="Tong Y."/>
            <person name="Zhang D."/>
            <person name="Mao C.L."/>
            <person name="Liu Y.L."/>
            <person name="Hao S.J."/>
            <person name="Liu W.Q."/>
            <person name="Lv M.Q."/>
            <person name="Zhang H.B."/>
            <person name="Liu Y."/>
            <person name="Hu-Tang G.R."/>
            <person name="Wang J.P."/>
            <person name="Wang J.H."/>
            <person name="Sun Y.H."/>
            <person name="Ni S.B."/>
            <person name="Chen W.B."/>
            <person name="Zhang X.C."/>
            <person name="Jiao Y.N."/>
            <person name="Eichler E.E."/>
            <person name="Li G.H."/>
            <person name="Liu X."/>
            <person name="Gao L.Z."/>
        </authorList>
    </citation>
    <scope>NUCLEOTIDE SEQUENCE [LARGE SCALE GENOMIC DNA]</scope>
    <source>
        <strain evidence="2">cv. GT1</strain>
        <tissue evidence="1">Leaf</tissue>
    </source>
</reference>
<keyword evidence="2" id="KW-1185">Reference proteome</keyword>